<reference evidence="1 2" key="1">
    <citation type="submission" date="2019-03" db="EMBL/GenBank/DDBJ databases">
        <title>Genomic Encyclopedia of Type Strains, Phase IV (KMG-V): Genome sequencing to study the core and pangenomes of soil and plant-associated prokaryotes.</title>
        <authorList>
            <person name="Whitman W."/>
        </authorList>
    </citation>
    <scope>NUCLEOTIDE SEQUENCE [LARGE SCALE GENOMIC DNA]</scope>
    <source>
        <strain evidence="1 2">IE4868</strain>
    </source>
</reference>
<dbReference type="Proteomes" id="UP000295507">
    <property type="component" value="Unassembled WGS sequence"/>
</dbReference>
<protein>
    <submittedName>
        <fullName evidence="1">Uncharacterized protein</fullName>
    </submittedName>
</protein>
<proteinExistence type="predicted"/>
<name>A0A4R3RLP0_9HYPH</name>
<dbReference type="EMBL" id="SMBK01000009">
    <property type="protein sequence ID" value="TCU35469.1"/>
    <property type="molecule type" value="Genomic_DNA"/>
</dbReference>
<evidence type="ECO:0000313" key="2">
    <source>
        <dbReference type="Proteomes" id="UP000295507"/>
    </source>
</evidence>
<evidence type="ECO:0000313" key="1">
    <source>
        <dbReference type="EMBL" id="TCU35469.1"/>
    </source>
</evidence>
<sequence length="74" mass="8219">MIIRVCAPYCAKRGRDATWSIVDMRTGEIVVIAESTLPLRHLEESTIMGIMDALRERDLTSTWATSPLRGGELG</sequence>
<organism evidence="1 2">
    <name type="scientific">Rhizobium azibense</name>
    <dbReference type="NCBI Taxonomy" id="1136135"/>
    <lineage>
        <taxon>Bacteria</taxon>
        <taxon>Pseudomonadati</taxon>
        <taxon>Pseudomonadota</taxon>
        <taxon>Alphaproteobacteria</taxon>
        <taxon>Hyphomicrobiales</taxon>
        <taxon>Rhizobiaceae</taxon>
        <taxon>Rhizobium/Agrobacterium group</taxon>
        <taxon>Rhizobium</taxon>
    </lineage>
</organism>
<comment type="caution">
    <text evidence="1">The sequence shown here is derived from an EMBL/GenBank/DDBJ whole genome shotgun (WGS) entry which is preliminary data.</text>
</comment>
<gene>
    <name evidence="1" type="ORF">EV129_10959</name>
</gene>
<dbReference type="AlphaFoldDB" id="A0A4R3RLP0"/>
<accession>A0A4R3RLP0</accession>